<evidence type="ECO:0000256" key="3">
    <source>
        <dbReference type="ARBA" id="ARBA00022840"/>
    </source>
</evidence>
<protein>
    <submittedName>
        <fullName evidence="5">5-oxoprolinase subunit PxpB</fullName>
        <ecNumber evidence="5">3.5.2.9</ecNumber>
    </submittedName>
</protein>
<dbReference type="Gene3D" id="2.40.100.10">
    <property type="entry name" value="Cyclophilin-like"/>
    <property type="match status" value="1"/>
</dbReference>
<evidence type="ECO:0000313" key="5">
    <source>
        <dbReference type="EMBL" id="MFD1065967.1"/>
    </source>
</evidence>
<dbReference type="RefSeq" id="WP_379591554.1">
    <property type="nucleotide sequence ID" value="NZ_JBHTKK010000007.1"/>
</dbReference>
<keyword evidence="1" id="KW-0547">Nucleotide-binding</keyword>
<dbReference type="PANTHER" id="PTHR34698">
    <property type="entry name" value="5-OXOPROLINASE SUBUNIT B"/>
    <property type="match status" value="1"/>
</dbReference>
<dbReference type="Gene3D" id="3.30.1360.40">
    <property type="match status" value="1"/>
</dbReference>
<dbReference type="PANTHER" id="PTHR34698:SF2">
    <property type="entry name" value="5-OXOPROLINASE SUBUNIT B"/>
    <property type="match status" value="1"/>
</dbReference>
<keyword evidence="6" id="KW-1185">Reference proteome</keyword>
<organism evidence="5 6">
    <name type="scientific">Oceanobacillus locisalsi</name>
    <dbReference type="NCBI Taxonomy" id="546107"/>
    <lineage>
        <taxon>Bacteria</taxon>
        <taxon>Bacillati</taxon>
        <taxon>Bacillota</taxon>
        <taxon>Bacilli</taxon>
        <taxon>Bacillales</taxon>
        <taxon>Bacillaceae</taxon>
        <taxon>Oceanobacillus</taxon>
    </lineage>
</organism>
<evidence type="ECO:0000256" key="1">
    <source>
        <dbReference type="ARBA" id="ARBA00022741"/>
    </source>
</evidence>
<dbReference type="SUPFAM" id="SSF160467">
    <property type="entry name" value="PH0987 N-terminal domain-like"/>
    <property type="match status" value="1"/>
</dbReference>
<dbReference type="EMBL" id="JBHTKK010000007">
    <property type="protein sequence ID" value="MFD1065967.1"/>
    <property type="molecule type" value="Genomic_DNA"/>
</dbReference>
<sequence>MSLLPHASFHPLSERAMIITLGEGIDPNLHAYVQHVMSILNENPFEGYVESVPSYTGITVFYDPIKVRKNTRHKKNIYQVVMQWLQERVNEAGKDYTPESKQHIVEIPVCYGGDFGPDLSDVAKKNALKEEEVIHIHANGEYLVYMIGFAPGFPFIGGMSEEIATPRKEKPRELVPAGAVGIAGAQTGVYPFATPGGWQLIGQTHVTLFDVDREQPSLLKAGDIVKFKPISRQEYEEQKEAR</sequence>
<dbReference type="SUPFAM" id="SSF50891">
    <property type="entry name" value="Cyclophilin-like"/>
    <property type="match status" value="1"/>
</dbReference>
<dbReference type="InterPro" id="IPR003833">
    <property type="entry name" value="CT_C_D"/>
</dbReference>
<dbReference type="Proteomes" id="UP001597041">
    <property type="component" value="Unassembled WGS sequence"/>
</dbReference>
<feature type="domain" description="Carboxyltransferase" evidence="4">
    <location>
        <begin position="7"/>
        <end position="219"/>
    </location>
</feature>
<name>A0ABW3NE74_9BACI</name>
<dbReference type="NCBIfam" id="TIGR00370">
    <property type="entry name" value="5-oxoprolinase subunit PxpB"/>
    <property type="match status" value="1"/>
</dbReference>
<dbReference type="Pfam" id="PF02682">
    <property type="entry name" value="CT_C_D"/>
    <property type="match status" value="1"/>
</dbReference>
<dbReference type="SMART" id="SM00796">
    <property type="entry name" value="AHS1"/>
    <property type="match status" value="1"/>
</dbReference>
<proteinExistence type="predicted"/>
<comment type="caution">
    <text evidence="5">The sequence shown here is derived from an EMBL/GenBank/DDBJ whole genome shotgun (WGS) entry which is preliminary data.</text>
</comment>
<keyword evidence="3" id="KW-0067">ATP-binding</keyword>
<evidence type="ECO:0000313" key="6">
    <source>
        <dbReference type="Proteomes" id="UP001597041"/>
    </source>
</evidence>
<keyword evidence="2 5" id="KW-0378">Hydrolase</keyword>
<reference evidence="6" key="1">
    <citation type="journal article" date="2019" name="Int. J. Syst. Evol. Microbiol.">
        <title>The Global Catalogue of Microorganisms (GCM) 10K type strain sequencing project: providing services to taxonomists for standard genome sequencing and annotation.</title>
        <authorList>
            <consortium name="The Broad Institute Genomics Platform"/>
            <consortium name="The Broad Institute Genome Sequencing Center for Infectious Disease"/>
            <person name="Wu L."/>
            <person name="Ma J."/>
        </authorList>
    </citation>
    <scope>NUCLEOTIDE SEQUENCE [LARGE SCALE GENOMIC DNA]</scope>
    <source>
        <strain evidence="6">CCUG 56608</strain>
    </source>
</reference>
<dbReference type="InterPro" id="IPR029000">
    <property type="entry name" value="Cyclophilin-like_dom_sf"/>
</dbReference>
<evidence type="ECO:0000259" key="4">
    <source>
        <dbReference type="SMART" id="SM00796"/>
    </source>
</evidence>
<gene>
    <name evidence="5" type="primary">pxpB</name>
    <name evidence="5" type="ORF">ACFQ19_08000</name>
</gene>
<dbReference type="InterPro" id="IPR010016">
    <property type="entry name" value="PxpB"/>
</dbReference>
<evidence type="ECO:0000256" key="2">
    <source>
        <dbReference type="ARBA" id="ARBA00022801"/>
    </source>
</evidence>
<dbReference type="EC" id="3.5.2.9" evidence="5"/>
<dbReference type="GO" id="GO:0017168">
    <property type="term" value="F:5-oxoprolinase (ATP-hydrolyzing) activity"/>
    <property type="evidence" value="ECO:0007669"/>
    <property type="project" value="UniProtKB-EC"/>
</dbReference>
<accession>A0ABW3NE74</accession>